<reference evidence="1" key="1">
    <citation type="journal article" date="2023" name="Plant J.">
        <title>The genome of the king protea, Protea cynaroides.</title>
        <authorList>
            <person name="Chang J."/>
            <person name="Duong T.A."/>
            <person name="Schoeman C."/>
            <person name="Ma X."/>
            <person name="Roodt D."/>
            <person name="Barker N."/>
            <person name="Li Z."/>
            <person name="Van de Peer Y."/>
            <person name="Mizrachi E."/>
        </authorList>
    </citation>
    <scope>NUCLEOTIDE SEQUENCE</scope>
    <source>
        <tissue evidence="1">Young leaves</tissue>
    </source>
</reference>
<keyword evidence="2" id="KW-1185">Reference proteome</keyword>
<proteinExistence type="predicted"/>
<organism evidence="1 2">
    <name type="scientific">Protea cynaroides</name>
    <dbReference type="NCBI Taxonomy" id="273540"/>
    <lineage>
        <taxon>Eukaryota</taxon>
        <taxon>Viridiplantae</taxon>
        <taxon>Streptophyta</taxon>
        <taxon>Embryophyta</taxon>
        <taxon>Tracheophyta</taxon>
        <taxon>Spermatophyta</taxon>
        <taxon>Magnoliopsida</taxon>
        <taxon>Proteales</taxon>
        <taxon>Proteaceae</taxon>
        <taxon>Protea</taxon>
    </lineage>
</organism>
<comment type="caution">
    <text evidence="1">The sequence shown here is derived from an EMBL/GenBank/DDBJ whole genome shotgun (WGS) entry which is preliminary data.</text>
</comment>
<name>A0A9Q0KAH3_9MAGN</name>
<gene>
    <name evidence="1" type="ORF">NE237_018645</name>
</gene>
<protein>
    <submittedName>
        <fullName evidence="1">Uncharacterized protein</fullName>
    </submittedName>
</protein>
<sequence length="105" mass="11733">MAEKIQRTQRKIWSSVRWYLRMHHTRVKKALQSDLAGLVDQVEQVIQPLGLHNPSAVGSRLHYSPAPPFSNPIPIPTSSDRISGPSRFEVLSALPDDLQSSHSLA</sequence>
<dbReference type="Proteomes" id="UP001141806">
    <property type="component" value="Unassembled WGS sequence"/>
</dbReference>
<evidence type="ECO:0000313" key="2">
    <source>
        <dbReference type="Proteomes" id="UP001141806"/>
    </source>
</evidence>
<evidence type="ECO:0000313" key="1">
    <source>
        <dbReference type="EMBL" id="KAJ4966796.1"/>
    </source>
</evidence>
<dbReference type="AlphaFoldDB" id="A0A9Q0KAH3"/>
<accession>A0A9Q0KAH3</accession>
<dbReference type="EMBL" id="JAMYWD010000007">
    <property type="protein sequence ID" value="KAJ4966796.1"/>
    <property type="molecule type" value="Genomic_DNA"/>
</dbReference>